<feature type="region of interest" description="Disordered" evidence="1">
    <location>
        <begin position="487"/>
        <end position="525"/>
    </location>
</feature>
<feature type="region of interest" description="Disordered" evidence="1">
    <location>
        <begin position="209"/>
        <end position="276"/>
    </location>
</feature>
<proteinExistence type="predicted"/>
<dbReference type="GO" id="GO:0005763">
    <property type="term" value="C:mitochondrial small ribosomal subunit"/>
    <property type="evidence" value="ECO:0007669"/>
    <property type="project" value="TreeGrafter"/>
</dbReference>
<feature type="compositionally biased region" description="Low complexity" evidence="1">
    <location>
        <begin position="213"/>
        <end position="274"/>
    </location>
</feature>
<sequence>MAGQRVSPGAALLRSSRMFSMPAPIPPPPGDFSSATKHYSPTSTIHFPTHLTVTTTASSRITGDWGFKRPLPLKTTTKATYPLARVRQVDSVEQVTDFQSSSDHTITLRKFQEMNLPLSVPIANSQDTYSAVKHMKSVFEDDSDKTALDEKQKVELVNTRWKFTGPWLAGMTDGDFKRFLEKKVRNRRAEFRAFLKKILAAEKRAQEVGQAGEAAPSEAASSEAASSETASSEAASSEAASSEAASSETASSEAASSEAAPSETAPSEAASSEISAEEISDIEVTEYLRKLRQDRMTLYNLVSRFLDLAPVDLKTELHLLGRLAPGTRLELTRGSPYGATGPPITHPSAGLSYLRTRNFQENHALYGPQLHHPPVKARVLKPTNFATNSFKPSIGVAGFVANTPIDDTSFNSSKQRNLSEFNTAMHKLELEKSGGSKVYVQPHMATVDSAGRIHVSIGEANSESQLVQKELVGEGAVYDDIVKKGELPQVPRNPRYTGSFSARPGSRIPGSATSYGLGRSSRNYE</sequence>
<name>A0AAX6N097_9PEZI</name>
<reference evidence="2 3" key="1">
    <citation type="journal article" date="2024" name="Front Chem Biol">
        <title>Unveiling the potential of Daldinia eschscholtzii MFLUCC 19-0629 through bioactivity and bioinformatics studies for enhanced sustainable agriculture production.</title>
        <authorList>
            <person name="Brooks S."/>
            <person name="Weaver J.A."/>
            <person name="Klomchit A."/>
            <person name="Alharthi S.A."/>
            <person name="Onlamun T."/>
            <person name="Nurani R."/>
            <person name="Vong T.K."/>
            <person name="Alberti F."/>
            <person name="Greco C."/>
        </authorList>
    </citation>
    <scope>NUCLEOTIDE SEQUENCE [LARGE SCALE GENOMIC DNA]</scope>
    <source>
        <strain evidence="2">MFLUCC 19-0629</strain>
    </source>
</reference>
<organism evidence="2 3">
    <name type="scientific">Daldinia eschscholtzii</name>
    <dbReference type="NCBI Taxonomy" id="292717"/>
    <lineage>
        <taxon>Eukaryota</taxon>
        <taxon>Fungi</taxon>
        <taxon>Dikarya</taxon>
        <taxon>Ascomycota</taxon>
        <taxon>Pezizomycotina</taxon>
        <taxon>Sordariomycetes</taxon>
        <taxon>Xylariomycetidae</taxon>
        <taxon>Xylariales</taxon>
        <taxon>Hypoxylaceae</taxon>
        <taxon>Daldinia</taxon>
    </lineage>
</organism>
<dbReference type="Pfam" id="PF11709">
    <property type="entry name" value="Mit_ribos_Mrp51"/>
    <property type="match status" value="2"/>
</dbReference>
<evidence type="ECO:0000256" key="1">
    <source>
        <dbReference type="SAM" id="MobiDB-lite"/>
    </source>
</evidence>
<comment type="caution">
    <text evidence="2">The sequence shown here is derived from an EMBL/GenBank/DDBJ whole genome shotgun (WGS) entry which is preliminary data.</text>
</comment>
<accession>A0AAX6N097</accession>
<dbReference type="PANTHER" id="PTHR28058">
    <property type="entry name" value="37S RIBOSOMAL PROTEIN MRP51, MITOCHONDRIAL"/>
    <property type="match status" value="1"/>
</dbReference>
<dbReference type="GO" id="GO:0070124">
    <property type="term" value="P:mitochondrial translational initiation"/>
    <property type="evidence" value="ECO:0007669"/>
    <property type="project" value="TreeGrafter"/>
</dbReference>
<dbReference type="GO" id="GO:0003735">
    <property type="term" value="F:structural constituent of ribosome"/>
    <property type="evidence" value="ECO:0007669"/>
    <property type="project" value="TreeGrafter"/>
</dbReference>
<evidence type="ECO:0000313" key="3">
    <source>
        <dbReference type="Proteomes" id="UP001369815"/>
    </source>
</evidence>
<evidence type="ECO:0000313" key="2">
    <source>
        <dbReference type="EMBL" id="KAK6957852.1"/>
    </source>
</evidence>
<dbReference type="PANTHER" id="PTHR28058:SF1">
    <property type="entry name" value="SMALL RIBOSOMAL SUBUNIT PROTEIN BS1M"/>
    <property type="match status" value="1"/>
</dbReference>
<gene>
    <name evidence="2" type="ORF">Daesc_000641</name>
</gene>
<keyword evidence="3" id="KW-1185">Reference proteome</keyword>
<dbReference type="AlphaFoldDB" id="A0AAX6N097"/>
<protein>
    <submittedName>
        <fullName evidence="2">Uncharacterized protein</fullName>
    </submittedName>
</protein>
<dbReference type="Proteomes" id="UP001369815">
    <property type="component" value="Unassembled WGS sequence"/>
</dbReference>
<dbReference type="InterPro" id="IPR016712">
    <property type="entry name" value="Rbsml_bS1m-like"/>
</dbReference>
<dbReference type="EMBL" id="JBANMG010000001">
    <property type="protein sequence ID" value="KAK6957852.1"/>
    <property type="molecule type" value="Genomic_DNA"/>
</dbReference>